<dbReference type="OrthoDB" id="2985014at2759"/>
<evidence type="ECO:0000256" key="6">
    <source>
        <dbReference type="SAM" id="Phobius"/>
    </source>
</evidence>
<name>A0A8X6USI9_NEPPI</name>
<feature type="compositionally biased region" description="Basic and acidic residues" evidence="5">
    <location>
        <begin position="451"/>
        <end position="467"/>
    </location>
</feature>
<evidence type="ECO:0000256" key="1">
    <source>
        <dbReference type="ARBA" id="ARBA00004141"/>
    </source>
</evidence>
<keyword evidence="2 6" id="KW-0812">Transmembrane</keyword>
<dbReference type="GO" id="GO:0016020">
    <property type="term" value="C:membrane"/>
    <property type="evidence" value="ECO:0007669"/>
    <property type="project" value="UniProtKB-SubCell"/>
</dbReference>
<gene>
    <name evidence="8" type="primary">Slc17a1</name>
    <name evidence="8" type="ORF">NPIL_557731</name>
</gene>
<feature type="region of interest" description="Disordered" evidence="5">
    <location>
        <begin position="439"/>
        <end position="467"/>
    </location>
</feature>
<dbReference type="InterPro" id="IPR020846">
    <property type="entry name" value="MFS_dom"/>
</dbReference>
<feature type="transmembrane region" description="Helical" evidence="6">
    <location>
        <begin position="340"/>
        <end position="362"/>
    </location>
</feature>
<feature type="transmembrane region" description="Helical" evidence="6">
    <location>
        <begin position="242"/>
        <end position="264"/>
    </location>
</feature>
<feature type="transmembrane region" description="Helical" evidence="6">
    <location>
        <begin position="408"/>
        <end position="426"/>
    </location>
</feature>
<feature type="transmembrane region" description="Helical" evidence="6">
    <location>
        <begin position="55"/>
        <end position="73"/>
    </location>
</feature>
<dbReference type="GO" id="GO:0006820">
    <property type="term" value="P:monoatomic anion transport"/>
    <property type="evidence" value="ECO:0007669"/>
    <property type="project" value="TreeGrafter"/>
</dbReference>
<dbReference type="InterPro" id="IPR050382">
    <property type="entry name" value="MFS_Na/Anion_cotransporter"/>
</dbReference>
<dbReference type="Gene3D" id="1.20.1250.20">
    <property type="entry name" value="MFS general substrate transporter like domains"/>
    <property type="match status" value="2"/>
</dbReference>
<dbReference type="PROSITE" id="PS50850">
    <property type="entry name" value="MFS"/>
    <property type="match status" value="1"/>
</dbReference>
<comment type="subcellular location">
    <subcellularLocation>
        <location evidence="1">Membrane</location>
        <topology evidence="1">Multi-pass membrane protein</topology>
    </subcellularLocation>
</comment>
<evidence type="ECO:0000313" key="8">
    <source>
        <dbReference type="EMBL" id="GFU43938.1"/>
    </source>
</evidence>
<dbReference type="FunFam" id="1.20.1250.20:FF:000532">
    <property type="entry name" value="SLC (SoLute Carrier) homolog"/>
    <property type="match status" value="1"/>
</dbReference>
<dbReference type="PANTHER" id="PTHR11662:SF399">
    <property type="entry name" value="FI19708P1-RELATED"/>
    <property type="match status" value="1"/>
</dbReference>
<dbReference type="InterPro" id="IPR011701">
    <property type="entry name" value="MFS"/>
</dbReference>
<dbReference type="PANTHER" id="PTHR11662">
    <property type="entry name" value="SOLUTE CARRIER FAMILY 17"/>
    <property type="match status" value="1"/>
</dbReference>
<evidence type="ECO:0000259" key="7">
    <source>
        <dbReference type="PROSITE" id="PS50850"/>
    </source>
</evidence>
<feature type="transmembrane region" description="Helical" evidence="6">
    <location>
        <begin position="178"/>
        <end position="196"/>
    </location>
</feature>
<feature type="transmembrane region" description="Helical" evidence="6">
    <location>
        <begin position="111"/>
        <end position="131"/>
    </location>
</feature>
<organism evidence="8 9">
    <name type="scientific">Nephila pilipes</name>
    <name type="common">Giant wood spider</name>
    <name type="synonym">Nephila maculata</name>
    <dbReference type="NCBI Taxonomy" id="299642"/>
    <lineage>
        <taxon>Eukaryota</taxon>
        <taxon>Metazoa</taxon>
        <taxon>Ecdysozoa</taxon>
        <taxon>Arthropoda</taxon>
        <taxon>Chelicerata</taxon>
        <taxon>Arachnida</taxon>
        <taxon>Araneae</taxon>
        <taxon>Araneomorphae</taxon>
        <taxon>Entelegynae</taxon>
        <taxon>Araneoidea</taxon>
        <taxon>Nephilidae</taxon>
        <taxon>Nephila</taxon>
    </lineage>
</organism>
<dbReference type="SUPFAM" id="SSF103473">
    <property type="entry name" value="MFS general substrate transporter"/>
    <property type="match status" value="1"/>
</dbReference>
<dbReference type="AlphaFoldDB" id="A0A8X6USI9"/>
<evidence type="ECO:0000256" key="4">
    <source>
        <dbReference type="ARBA" id="ARBA00023136"/>
    </source>
</evidence>
<protein>
    <recommendedName>
        <fullName evidence="7">Major facilitator superfamily (MFS) profile domain-containing protein</fullName>
    </recommendedName>
</protein>
<dbReference type="InterPro" id="IPR036259">
    <property type="entry name" value="MFS_trans_sf"/>
</dbReference>
<keyword evidence="4 6" id="KW-0472">Membrane</keyword>
<feature type="transmembrane region" description="Helical" evidence="6">
    <location>
        <begin position="85"/>
        <end position="105"/>
    </location>
</feature>
<evidence type="ECO:0000256" key="5">
    <source>
        <dbReference type="SAM" id="MobiDB-lite"/>
    </source>
</evidence>
<evidence type="ECO:0000313" key="9">
    <source>
        <dbReference type="Proteomes" id="UP000887013"/>
    </source>
</evidence>
<feature type="transmembrane region" description="Helical" evidence="6">
    <location>
        <begin position="314"/>
        <end position="334"/>
    </location>
</feature>
<dbReference type="Pfam" id="PF07690">
    <property type="entry name" value="MFS_1"/>
    <property type="match status" value="1"/>
</dbReference>
<reference evidence="8" key="1">
    <citation type="submission" date="2020-08" db="EMBL/GenBank/DDBJ databases">
        <title>Multicomponent nature underlies the extraordinary mechanical properties of spider dragline silk.</title>
        <authorList>
            <person name="Kono N."/>
            <person name="Nakamura H."/>
            <person name="Mori M."/>
            <person name="Yoshida Y."/>
            <person name="Ohtoshi R."/>
            <person name="Malay A.D."/>
            <person name="Moran D.A.P."/>
            <person name="Tomita M."/>
            <person name="Numata K."/>
            <person name="Arakawa K."/>
        </authorList>
    </citation>
    <scope>NUCLEOTIDE SEQUENCE</scope>
</reference>
<accession>A0A8X6USI9</accession>
<feature type="transmembrane region" description="Helical" evidence="6">
    <location>
        <begin position="143"/>
        <end position="166"/>
    </location>
</feature>
<evidence type="ECO:0000256" key="2">
    <source>
        <dbReference type="ARBA" id="ARBA00022692"/>
    </source>
</evidence>
<proteinExistence type="predicted"/>
<keyword evidence="3 6" id="KW-1133">Transmembrane helix</keyword>
<dbReference type="Proteomes" id="UP000887013">
    <property type="component" value="Unassembled WGS sequence"/>
</dbReference>
<dbReference type="EMBL" id="BMAW01036418">
    <property type="protein sequence ID" value="GFU43938.1"/>
    <property type="molecule type" value="Genomic_DNA"/>
</dbReference>
<comment type="caution">
    <text evidence="8">The sequence shown here is derived from an EMBL/GenBank/DDBJ whole genome shotgun (WGS) entry which is preliminary data.</text>
</comment>
<sequence length="467" mass="51417">MFAYGCVLCVILLRALLSLRVIIDLYLELLDSFEKMQQPPTEYQGEFDWNSKEQGYILGVGFFGYLIFQAFGGKVADTVGAKSPLVISNLLMGLLTFISPFAAWWNIYAILIVQFMRGLTQGFVTPAVYRMMSNWFPKHERGFLSTLVVCGYAFGAMIGGVVTGWLCDIPHLGWPSAFYFWGAFTMGIGILLYFLLYEYPQNHPLITEAELKYITDGQESDMSENRPAVPWRKIFTSVPCYAYYYGLFGHYWSISYFLSVHPTFMGTVLHFSMTENGATSCLPVVMKSVGGVIASLISKWLTKKNYVGVNRLRKGCTFIGAFGFSLCMLGIFLAGCNAVINILCFSLSLLSSGIALAGIMIAVGDMTPMFSGTLMGIASSIAGLSTVIIPVITGFLTTHETLSEWHSVFWISLGVVGSSGLVYVVFGSAEVQSWNFPEGDTSTKANTGVKKQKDAELECGMKESSKS</sequence>
<feature type="domain" description="Major facilitator superfamily (MFS) profile" evidence="7">
    <location>
        <begin position="10"/>
        <end position="432"/>
    </location>
</feature>
<feature type="transmembrane region" description="Helical" evidence="6">
    <location>
        <begin position="374"/>
        <end position="396"/>
    </location>
</feature>
<evidence type="ECO:0000256" key="3">
    <source>
        <dbReference type="ARBA" id="ARBA00022989"/>
    </source>
</evidence>
<dbReference type="GO" id="GO:0022857">
    <property type="term" value="F:transmembrane transporter activity"/>
    <property type="evidence" value="ECO:0007669"/>
    <property type="project" value="InterPro"/>
</dbReference>
<keyword evidence="9" id="KW-1185">Reference proteome</keyword>